<evidence type="ECO:0000256" key="2">
    <source>
        <dbReference type="ARBA" id="ARBA00009731"/>
    </source>
</evidence>
<keyword evidence="4 8" id="KW-0812">Transmembrane</keyword>
<dbReference type="Gene3D" id="3.40.50.2000">
    <property type="entry name" value="Glycogen Phosphorylase B"/>
    <property type="match status" value="1"/>
</dbReference>
<keyword evidence="7 8" id="KW-0472">Membrane</keyword>
<evidence type="ECO:0000256" key="6">
    <source>
        <dbReference type="ARBA" id="ARBA00022989"/>
    </source>
</evidence>
<dbReference type="KEGG" id="bdw:94334477"/>
<proteinExistence type="inferred from homology"/>
<evidence type="ECO:0000256" key="7">
    <source>
        <dbReference type="ARBA" id="ARBA00023136"/>
    </source>
</evidence>
<feature type="transmembrane region" description="Helical" evidence="8">
    <location>
        <begin position="6"/>
        <end position="21"/>
    </location>
</feature>
<name>A0AAD9PLQ9_9APIC</name>
<evidence type="ECO:0000256" key="4">
    <source>
        <dbReference type="ARBA" id="ARBA00022692"/>
    </source>
</evidence>
<dbReference type="GO" id="GO:0006488">
    <property type="term" value="P:dolichol-linked oligosaccharide biosynthetic process"/>
    <property type="evidence" value="ECO:0007669"/>
    <property type="project" value="InterPro"/>
</dbReference>
<feature type="transmembrane region" description="Helical" evidence="8">
    <location>
        <begin position="106"/>
        <end position="130"/>
    </location>
</feature>
<dbReference type="GeneID" id="94334477"/>
<protein>
    <recommendedName>
        <fullName evidence="3">UDP-N-acetylglucosamine transferase subunit ALG14</fullName>
    </recommendedName>
</protein>
<dbReference type="GO" id="GO:0004577">
    <property type="term" value="F:N-acetylglucosaminyldiphosphodolichol N-acetylglucosaminyltransferase activity"/>
    <property type="evidence" value="ECO:0007669"/>
    <property type="project" value="TreeGrafter"/>
</dbReference>
<comment type="caution">
    <text evidence="9">The sequence shown here is derived from an EMBL/GenBank/DDBJ whole genome shotgun (WGS) entry which is preliminary data.</text>
</comment>
<accession>A0AAD9PLQ9</accession>
<organism evidence="9 10">
    <name type="scientific">Babesia duncani</name>
    <dbReference type="NCBI Taxonomy" id="323732"/>
    <lineage>
        <taxon>Eukaryota</taxon>
        <taxon>Sar</taxon>
        <taxon>Alveolata</taxon>
        <taxon>Apicomplexa</taxon>
        <taxon>Aconoidasida</taxon>
        <taxon>Piroplasmida</taxon>
        <taxon>Babesiidae</taxon>
        <taxon>Babesia</taxon>
    </lineage>
</organism>
<dbReference type="AlphaFoldDB" id="A0AAD9PLQ9"/>
<dbReference type="EMBL" id="JALLKP010000001">
    <property type="protein sequence ID" value="KAK2197180.1"/>
    <property type="molecule type" value="Genomic_DNA"/>
</dbReference>
<comment type="subcellular location">
    <subcellularLocation>
        <location evidence="1">Endoplasmic reticulum membrane</location>
        <topology evidence="1">Single-pass membrane protein</topology>
    </subcellularLocation>
</comment>
<evidence type="ECO:0000313" key="9">
    <source>
        <dbReference type="EMBL" id="KAK2197180.1"/>
    </source>
</evidence>
<dbReference type="Proteomes" id="UP001214638">
    <property type="component" value="Unassembled WGS sequence"/>
</dbReference>
<evidence type="ECO:0000256" key="1">
    <source>
        <dbReference type="ARBA" id="ARBA00004389"/>
    </source>
</evidence>
<dbReference type="GO" id="GO:0043541">
    <property type="term" value="C:UDP-N-acetylglucosamine transferase complex"/>
    <property type="evidence" value="ECO:0007669"/>
    <property type="project" value="TreeGrafter"/>
</dbReference>
<keyword evidence="10" id="KW-1185">Reference proteome</keyword>
<dbReference type="RefSeq" id="XP_067804022.1">
    <property type="nucleotide sequence ID" value="XM_067945231.1"/>
</dbReference>
<evidence type="ECO:0000256" key="3">
    <source>
        <dbReference type="ARBA" id="ARBA00017467"/>
    </source>
</evidence>
<comment type="similarity">
    <text evidence="2">Belongs to the ALG14 family.</text>
</comment>
<keyword evidence="6 8" id="KW-1133">Transmembrane helix</keyword>
<gene>
    <name evidence="9" type="ORF">BdWA1_000179</name>
</gene>
<evidence type="ECO:0000256" key="5">
    <source>
        <dbReference type="ARBA" id="ARBA00022824"/>
    </source>
</evidence>
<keyword evidence="5" id="KW-0256">Endoplasmic reticulum</keyword>
<reference evidence="9" key="1">
    <citation type="journal article" date="2023" name="Nat. Microbiol.">
        <title>Babesia duncani multi-omics identifies virulence factors and drug targets.</title>
        <authorList>
            <person name="Singh P."/>
            <person name="Lonardi S."/>
            <person name="Liang Q."/>
            <person name="Vydyam P."/>
            <person name="Khabirova E."/>
            <person name="Fang T."/>
            <person name="Gihaz S."/>
            <person name="Thekkiniath J."/>
            <person name="Munshi M."/>
            <person name="Abel S."/>
            <person name="Ciampossin L."/>
            <person name="Batugedara G."/>
            <person name="Gupta M."/>
            <person name="Lu X.M."/>
            <person name="Lenz T."/>
            <person name="Chakravarty S."/>
            <person name="Cornillot E."/>
            <person name="Hu Y."/>
            <person name="Ma W."/>
            <person name="Gonzalez L.M."/>
            <person name="Sanchez S."/>
            <person name="Estrada K."/>
            <person name="Sanchez-Flores A."/>
            <person name="Montero E."/>
            <person name="Harb O.S."/>
            <person name="Le Roch K.G."/>
            <person name="Mamoun C.B."/>
        </authorList>
    </citation>
    <scope>NUCLEOTIDE SEQUENCE</scope>
    <source>
        <strain evidence="9">WA1</strain>
    </source>
</reference>
<sequence>MPYFMVIVVYFVIILTIKWFYKRQTGGKTAITVVLGSGGHTREMIEILNTLEFEHVEFDFISGTRDFFSKNLISTLFTHPWITRIPCDLKDDILESRIYKIPPPRAFGCFIIESILTTIYSSILSLFILFKLQPNLILSNGPGIAVPVCYTARILRFIGLINCKIAYIESFARVTSLSLTGKFLYHVVDEFIVMWPQLKEQYPQAKYYGTISCIN</sequence>
<dbReference type="InterPro" id="IPR013969">
    <property type="entry name" value="Oligosacch_biosynth_Alg14"/>
</dbReference>
<evidence type="ECO:0000313" key="10">
    <source>
        <dbReference type="Proteomes" id="UP001214638"/>
    </source>
</evidence>
<dbReference type="PANTHER" id="PTHR12154:SF4">
    <property type="entry name" value="UDP-N-ACETYLGLUCOSAMINE TRANSFERASE SUBUNIT ALG14 HOMOLOG"/>
    <property type="match status" value="1"/>
</dbReference>
<evidence type="ECO:0000256" key="8">
    <source>
        <dbReference type="SAM" id="Phobius"/>
    </source>
</evidence>
<dbReference type="Pfam" id="PF08660">
    <property type="entry name" value="Alg14"/>
    <property type="match status" value="1"/>
</dbReference>
<dbReference type="PANTHER" id="PTHR12154">
    <property type="entry name" value="GLYCOSYL TRANSFERASE-RELATED"/>
    <property type="match status" value="1"/>
</dbReference>